<feature type="transmembrane region" description="Helical" evidence="1">
    <location>
        <begin position="17"/>
        <end position="42"/>
    </location>
</feature>
<keyword evidence="1" id="KW-0472">Membrane</keyword>
<name>A0A061IVJ1_TRYRA</name>
<accession>A0A061IVJ1</accession>
<sequence length="78" mass="8987">MVFWCCHRGLFTSNIYIYIYVATSLPSLSALAVWAGPVFVFVCSWGGFRVMGVCFFSFLHPFIFCMRGRFIVFRAPIK</sequence>
<evidence type="ECO:0000256" key="1">
    <source>
        <dbReference type="SAM" id="Phobius"/>
    </source>
</evidence>
<feature type="transmembrane region" description="Helical" evidence="1">
    <location>
        <begin position="48"/>
        <end position="66"/>
    </location>
</feature>
<organism evidence="2 3">
    <name type="scientific">Trypanosoma rangeli SC58</name>
    <dbReference type="NCBI Taxonomy" id="429131"/>
    <lineage>
        <taxon>Eukaryota</taxon>
        <taxon>Discoba</taxon>
        <taxon>Euglenozoa</taxon>
        <taxon>Kinetoplastea</taxon>
        <taxon>Metakinetoplastina</taxon>
        <taxon>Trypanosomatida</taxon>
        <taxon>Trypanosomatidae</taxon>
        <taxon>Trypanosoma</taxon>
        <taxon>Herpetosoma</taxon>
    </lineage>
</organism>
<proteinExistence type="predicted"/>
<keyword evidence="1" id="KW-0812">Transmembrane</keyword>
<gene>
    <name evidence="2" type="ORF">TRSC58_07358</name>
</gene>
<dbReference type="EMBL" id="AUPL01007499">
    <property type="protein sequence ID" value="ESL05042.1"/>
    <property type="molecule type" value="Genomic_DNA"/>
</dbReference>
<dbReference type="Proteomes" id="UP000031737">
    <property type="component" value="Unassembled WGS sequence"/>
</dbReference>
<dbReference type="AlphaFoldDB" id="A0A061IVJ1"/>
<comment type="caution">
    <text evidence="2">The sequence shown here is derived from an EMBL/GenBank/DDBJ whole genome shotgun (WGS) entry which is preliminary data.</text>
</comment>
<reference evidence="2 3" key="1">
    <citation type="submission" date="2013-07" db="EMBL/GenBank/DDBJ databases">
        <authorList>
            <person name="Stoco P.H."/>
            <person name="Wagner G."/>
            <person name="Gerber A."/>
            <person name="Zaha A."/>
            <person name="Thompson C."/>
            <person name="Bartholomeu D.C."/>
            <person name="Luckemeyer D.D."/>
            <person name="Bahia D."/>
            <person name="Loreto E."/>
            <person name="Prestes E.B."/>
            <person name="Lima F.M."/>
            <person name="Rodrigues-Luiz G."/>
            <person name="Vallejo G.A."/>
            <person name="Filho J.F."/>
            <person name="Monteiro K.M."/>
            <person name="Tyler K.M."/>
            <person name="de Almeida L.G."/>
            <person name="Ortiz M.F."/>
            <person name="Siervo M.A."/>
            <person name="de Moraes M.H."/>
            <person name="Cunha O.L."/>
            <person name="Mendonca-Neto R."/>
            <person name="Silva R."/>
            <person name="Teixeira S.M."/>
            <person name="Murta S.M."/>
            <person name="Sincero T.C."/>
            <person name="Mendes T.A."/>
            <person name="Urmenyi T.P."/>
            <person name="Silva V.G."/>
            <person name="da Rocha W.D."/>
            <person name="Andersson B."/>
            <person name="Romanha A.J."/>
            <person name="Steindel M."/>
            <person name="de Vasconcelos A.T."/>
            <person name="Grisard E.C."/>
        </authorList>
    </citation>
    <scope>NUCLEOTIDE SEQUENCE [LARGE SCALE GENOMIC DNA]</scope>
    <source>
        <strain evidence="2 3">SC58</strain>
    </source>
</reference>
<protein>
    <submittedName>
        <fullName evidence="2">Uncharacterized protein</fullName>
    </submittedName>
</protein>
<dbReference type="VEuPathDB" id="TriTrypDB:TRSC58_07358"/>
<evidence type="ECO:0000313" key="2">
    <source>
        <dbReference type="EMBL" id="ESL05042.1"/>
    </source>
</evidence>
<keyword evidence="1" id="KW-1133">Transmembrane helix</keyword>
<evidence type="ECO:0000313" key="3">
    <source>
        <dbReference type="Proteomes" id="UP000031737"/>
    </source>
</evidence>
<keyword evidence="3" id="KW-1185">Reference proteome</keyword>